<dbReference type="InterPro" id="IPR020103">
    <property type="entry name" value="PsdUridine_synth_cat_dom_sf"/>
</dbReference>
<dbReference type="PANTHER" id="PTHR47683:SF3">
    <property type="entry name" value="RIBOSOMAL LARGE SUBUNIT PSEUDOURIDINE SYNTHASE B"/>
    <property type="match status" value="1"/>
</dbReference>
<evidence type="ECO:0000256" key="5">
    <source>
        <dbReference type="ARBA" id="ARBA00036944"/>
    </source>
</evidence>
<evidence type="ECO:0000256" key="7">
    <source>
        <dbReference type="PROSITE-ProRule" id="PRU00182"/>
    </source>
</evidence>
<feature type="compositionally biased region" description="Polar residues" evidence="9">
    <location>
        <begin position="1"/>
        <end position="20"/>
    </location>
</feature>
<gene>
    <name evidence="11" type="primary">rluB</name>
    <name evidence="11" type="ORF">A1232T_00428</name>
</gene>
<dbReference type="Gene3D" id="3.30.70.580">
    <property type="entry name" value="Pseudouridine synthase I, catalytic domain, N-terminal subdomain"/>
    <property type="match status" value="1"/>
</dbReference>
<evidence type="ECO:0000256" key="1">
    <source>
        <dbReference type="ARBA" id="ARBA00008348"/>
    </source>
</evidence>
<dbReference type="InterPro" id="IPR000748">
    <property type="entry name" value="PsdUridine_synth_RsuA/RluB/E/F"/>
</dbReference>
<feature type="compositionally biased region" description="Polar residues" evidence="9">
    <location>
        <begin position="314"/>
        <end position="333"/>
    </location>
</feature>
<feature type="region of interest" description="Disordered" evidence="9">
    <location>
        <begin position="1"/>
        <end position="43"/>
    </location>
</feature>
<evidence type="ECO:0000256" key="6">
    <source>
        <dbReference type="ARBA" id="ARBA00037383"/>
    </source>
</evidence>
<evidence type="ECO:0000313" key="11">
    <source>
        <dbReference type="EMBL" id="SJM67230.1"/>
    </source>
</evidence>
<dbReference type="GO" id="GO:0000455">
    <property type="term" value="P:enzyme-directed rRNA pseudouridine synthesis"/>
    <property type="evidence" value="ECO:0007669"/>
    <property type="project" value="UniProtKB-ARBA"/>
</dbReference>
<dbReference type="Pfam" id="PF00849">
    <property type="entry name" value="PseudoU_synth_2"/>
    <property type="match status" value="1"/>
</dbReference>
<comment type="similarity">
    <text evidence="1 8">Belongs to the pseudouridine synthase RsuA family.</text>
</comment>
<dbReference type="FunFam" id="3.30.70.580:FF:000009">
    <property type="entry name" value="Pseudouridine synthase"/>
    <property type="match status" value="1"/>
</dbReference>
<evidence type="ECO:0000256" key="3">
    <source>
        <dbReference type="ARBA" id="ARBA00022884"/>
    </source>
</evidence>
<keyword evidence="4 8" id="KW-0413">Isomerase</keyword>
<dbReference type="NCBIfam" id="TIGR00093">
    <property type="entry name" value="pseudouridine synthase"/>
    <property type="match status" value="1"/>
</dbReference>
<dbReference type="PANTHER" id="PTHR47683">
    <property type="entry name" value="PSEUDOURIDINE SYNTHASE FAMILY PROTEIN-RELATED"/>
    <property type="match status" value="1"/>
</dbReference>
<dbReference type="FunFam" id="3.30.70.1560:FF:000001">
    <property type="entry name" value="Pseudouridine synthase"/>
    <property type="match status" value="1"/>
</dbReference>
<dbReference type="Gene3D" id="3.10.290.10">
    <property type="entry name" value="RNA-binding S4 domain"/>
    <property type="match status" value="1"/>
</dbReference>
<comment type="catalytic activity">
    <reaction evidence="5">
        <text>uridine(2605) in 23S rRNA = pseudouridine(2605) in 23S rRNA</text>
        <dbReference type="Rhea" id="RHEA:42520"/>
        <dbReference type="Rhea" id="RHEA-COMP:10095"/>
        <dbReference type="Rhea" id="RHEA-COMP:10096"/>
        <dbReference type="ChEBI" id="CHEBI:65314"/>
        <dbReference type="ChEBI" id="CHEBI:65315"/>
        <dbReference type="EC" id="5.4.99.22"/>
    </reaction>
</comment>
<evidence type="ECO:0000256" key="2">
    <source>
        <dbReference type="ARBA" id="ARBA00022552"/>
    </source>
</evidence>
<dbReference type="InterPro" id="IPR036986">
    <property type="entry name" value="S4_RNA-bd_sf"/>
</dbReference>
<dbReference type="Proteomes" id="UP000188357">
    <property type="component" value="Unassembled WGS sequence"/>
</dbReference>
<dbReference type="Gene3D" id="3.30.70.1560">
    <property type="entry name" value="Alpha-L RNA-binding motif"/>
    <property type="match status" value="1"/>
</dbReference>
<dbReference type="PROSITE" id="PS01149">
    <property type="entry name" value="PSI_RSU"/>
    <property type="match status" value="1"/>
</dbReference>
<dbReference type="InterPro" id="IPR020094">
    <property type="entry name" value="TruA/RsuA/RluB/E/F_N"/>
</dbReference>
<evidence type="ECO:0000313" key="12">
    <source>
        <dbReference type="Proteomes" id="UP000188357"/>
    </source>
</evidence>
<feature type="domain" description="RNA-binding S4" evidence="10">
    <location>
        <begin position="44"/>
        <end position="113"/>
    </location>
</feature>
<dbReference type="EC" id="5.4.99.-" evidence="8"/>
<keyword evidence="2" id="KW-0698">rRNA processing</keyword>
<evidence type="ECO:0000256" key="4">
    <source>
        <dbReference type="ARBA" id="ARBA00023235"/>
    </source>
</evidence>
<dbReference type="InterPro" id="IPR018496">
    <property type="entry name" value="PsdUridine_synth_RsuA/RluB_CS"/>
</dbReference>
<keyword evidence="3 7" id="KW-0694">RNA-binding</keyword>
<dbReference type="InterPro" id="IPR002942">
    <property type="entry name" value="S4_RNA-bd"/>
</dbReference>
<dbReference type="GO" id="GO:0005829">
    <property type="term" value="C:cytosol"/>
    <property type="evidence" value="ECO:0007669"/>
    <property type="project" value="UniProtKB-ARBA"/>
</dbReference>
<feature type="compositionally biased region" description="Low complexity" evidence="9">
    <location>
        <begin position="32"/>
        <end position="41"/>
    </location>
</feature>
<name>A0A1R4GGJ9_9GAMM</name>
<dbReference type="AlphaFoldDB" id="A0A1R4GGJ9"/>
<dbReference type="SUPFAM" id="SSF55120">
    <property type="entry name" value="Pseudouridine synthase"/>
    <property type="match status" value="1"/>
</dbReference>
<feature type="compositionally biased region" description="Basic residues" evidence="9">
    <location>
        <begin position="295"/>
        <end position="313"/>
    </location>
</feature>
<protein>
    <recommendedName>
        <fullName evidence="8">Pseudouridine synthase</fullName>
        <ecNumber evidence="8">5.4.99.-</ecNumber>
    </recommendedName>
</protein>
<dbReference type="CDD" id="cd00165">
    <property type="entry name" value="S4"/>
    <property type="match status" value="1"/>
</dbReference>
<dbReference type="STRING" id="1945521.A1232T_00428"/>
<reference evidence="11 12" key="1">
    <citation type="submission" date="2017-02" db="EMBL/GenBank/DDBJ databases">
        <authorList>
            <person name="Peterson S.W."/>
        </authorList>
    </citation>
    <scope>NUCLEOTIDE SEQUENCE [LARGE SCALE GENOMIC DNA]</scope>
    <source>
        <strain evidence="11">Psychrobacter_piechaudii</strain>
    </source>
</reference>
<dbReference type="SMART" id="SM00363">
    <property type="entry name" value="S4"/>
    <property type="match status" value="1"/>
</dbReference>
<sequence length="345" mass="39168">MPQSNHPNSSNQPDITQESDVYTDHNGDYQFASSTTQASTAGTEKLQKALARMGLGSRRQMEEVIKAGRVSINQKPATIGDRVEQGDEIRVDGRLIKYKSEREKRRRVLAYYKPEGEICSANDPEGRTTVFERLPKLTHDRWIMVGRLDINSTGLLLFTNDGELAHRLMHPSNEIVREYAVRVLGELTPEMMKNLTDGVMLEDGLAKFEDIKQGGGEGVNKWYHVKLKEGRNREVRRLIESQGLKVSRLLRTSYGSVDLPKELRTGRFIELDRKEIHRLIDLVGIRPREDMGVHGKAKEKKERFQKKPMKARTIRTSSRSGRANTAGRSSSNTRGRDTGNRGSKR</sequence>
<dbReference type="InterPro" id="IPR050343">
    <property type="entry name" value="RsuA_PseudoU_synthase"/>
</dbReference>
<dbReference type="EMBL" id="FUGE01000065">
    <property type="protein sequence ID" value="SJM67230.1"/>
    <property type="molecule type" value="Genomic_DNA"/>
</dbReference>
<accession>A0A1R4GGJ9</accession>
<organism evidence="11 12">
    <name type="scientific">Psychrobacter piechaudii</name>
    <dbReference type="NCBI Taxonomy" id="1945521"/>
    <lineage>
        <taxon>Bacteria</taxon>
        <taxon>Pseudomonadati</taxon>
        <taxon>Pseudomonadota</taxon>
        <taxon>Gammaproteobacteria</taxon>
        <taxon>Moraxellales</taxon>
        <taxon>Moraxellaceae</taxon>
        <taxon>Psychrobacter</taxon>
    </lineage>
</organism>
<dbReference type="FunFam" id="3.10.290.10:FF:000003">
    <property type="entry name" value="Pseudouridine synthase"/>
    <property type="match status" value="1"/>
</dbReference>
<evidence type="ECO:0000256" key="8">
    <source>
        <dbReference type="RuleBase" id="RU003887"/>
    </source>
</evidence>
<evidence type="ECO:0000256" key="9">
    <source>
        <dbReference type="SAM" id="MobiDB-lite"/>
    </source>
</evidence>
<dbReference type="GO" id="GO:0160139">
    <property type="term" value="F:23S rRNA pseudouridine(2605) synthase activity"/>
    <property type="evidence" value="ECO:0007669"/>
    <property type="project" value="UniProtKB-EC"/>
</dbReference>
<dbReference type="PROSITE" id="PS50889">
    <property type="entry name" value="S4"/>
    <property type="match status" value="1"/>
</dbReference>
<comment type="function">
    <text evidence="6">Responsible for synthesis of pseudouridine from uracil-2605 in 23S ribosomal RNA.</text>
</comment>
<dbReference type="Pfam" id="PF01479">
    <property type="entry name" value="S4"/>
    <property type="match status" value="1"/>
</dbReference>
<feature type="region of interest" description="Disordered" evidence="9">
    <location>
        <begin position="291"/>
        <end position="345"/>
    </location>
</feature>
<dbReference type="CDD" id="cd02556">
    <property type="entry name" value="PseudoU_synth_RluB"/>
    <property type="match status" value="1"/>
</dbReference>
<dbReference type="InterPro" id="IPR042092">
    <property type="entry name" value="PsdUridine_s_RsuA/RluB/E/F_cat"/>
</dbReference>
<dbReference type="InterPro" id="IPR006145">
    <property type="entry name" value="PsdUridine_synth_RsuA/RluA"/>
</dbReference>
<proteinExistence type="inferred from homology"/>
<dbReference type="SUPFAM" id="SSF55174">
    <property type="entry name" value="Alpha-L RNA-binding motif"/>
    <property type="match status" value="1"/>
</dbReference>
<dbReference type="GO" id="GO:0003723">
    <property type="term" value="F:RNA binding"/>
    <property type="evidence" value="ECO:0007669"/>
    <property type="project" value="UniProtKB-KW"/>
</dbReference>
<evidence type="ECO:0000259" key="10">
    <source>
        <dbReference type="SMART" id="SM00363"/>
    </source>
</evidence>
<keyword evidence="12" id="KW-1185">Reference proteome</keyword>
<dbReference type="NCBIfam" id="NF007976">
    <property type="entry name" value="PRK10700.1"/>
    <property type="match status" value="1"/>
</dbReference>